<name>A0AC35GML7_9BILA</name>
<proteinExistence type="predicted"/>
<reference evidence="2" key="1">
    <citation type="submission" date="2022-11" db="UniProtKB">
        <authorList>
            <consortium name="WormBaseParasite"/>
        </authorList>
    </citation>
    <scope>IDENTIFICATION</scope>
</reference>
<dbReference type="WBParaSite" id="PS1159_v2.g6985.t1">
    <property type="protein sequence ID" value="PS1159_v2.g6985.t1"/>
    <property type="gene ID" value="PS1159_v2.g6985"/>
</dbReference>
<evidence type="ECO:0000313" key="2">
    <source>
        <dbReference type="WBParaSite" id="PS1159_v2.g6985.t1"/>
    </source>
</evidence>
<dbReference type="Proteomes" id="UP000887580">
    <property type="component" value="Unplaced"/>
</dbReference>
<sequence length="205" mass="23671">MKLFVIAFLLPLFLFLFNFPLRFCLKGDSCNVLRVIFSGHSCTLDSKTYQKMISTTENYLCENVSFLGSTLKKHYFLAKDNKITTYIHDNDINQKEIDGFDLKDYTVIKATVGENKILLEAVNIAKKDKRYTIVLSNFEAEKINARVYELGNVNLTLCILLCNHFYVIIAEEQKLVQKHFKFNANDELEEVVENVLSNYNEVKGV</sequence>
<organism evidence="1 2">
    <name type="scientific">Panagrolaimus sp. PS1159</name>
    <dbReference type="NCBI Taxonomy" id="55785"/>
    <lineage>
        <taxon>Eukaryota</taxon>
        <taxon>Metazoa</taxon>
        <taxon>Ecdysozoa</taxon>
        <taxon>Nematoda</taxon>
        <taxon>Chromadorea</taxon>
        <taxon>Rhabditida</taxon>
        <taxon>Tylenchina</taxon>
        <taxon>Panagrolaimomorpha</taxon>
        <taxon>Panagrolaimoidea</taxon>
        <taxon>Panagrolaimidae</taxon>
        <taxon>Panagrolaimus</taxon>
    </lineage>
</organism>
<accession>A0AC35GML7</accession>
<evidence type="ECO:0000313" key="1">
    <source>
        <dbReference type="Proteomes" id="UP000887580"/>
    </source>
</evidence>
<protein>
    <submittedName>
        <fullName evidence="2">Uncharacterized protein</fullName>
    </submittedName>
</protein>